<dbReference type="PROSITE" id="PS51257">
    <property type="entry name" value="PROKAR_LIPOPROTEIN"/>
    <property type="match status" value="1"/>
</dbReference>
<organism evidence="7 8">
    <name type="scientific">Microtetraspora malaysiensis</name>
    <dbReference type="NCBI Taxonomy" id="161358"/>
    <lineage>
        <taxon>Bacteria</taxon>
        <taxon>Bacillati</taxon>
        <taxon>Actinomycetota</taxon>
        <taxon>Actinomycetes</taxon>
        <taxon>Streptosporangiales</taxon>
        <taxon>Streptosporangiaceae</taxon>
        <taxon>Microtetraspora</taxon>
    </lineage>
</organism>
<dbReference type="EMBL" id="JBIASD010000032">
    <property type="protein sequence ID" value="MFF3670547.1"/>
    <property type="molecule type" value="Genomic_DNA"/>
</dbReference>
<evidence type="ECO:0000313" key="8">
    <source>
        <dbReference type="Proteomes" id="UP001602013"/>
    </source>
</evidence>
<dbReference type="InterPro" id="IPR039424">
    <property type="entry name" value="SBP_5"/>
</dbReference>
<evidence type="ECO:0000256" key="1">
    <source>
        <dbReference type="ARBA" id="ARBA00004193"/>
    </source>
</evidence>
<dbReference type="InterPro" id="IPR000914">
    <property type="entry name" value="SBP_5_dom"/>
</dbReference>
<evidence type="ECO:0000259" key="6">
    <source>
        <dbReference type="Pfam" id="PF00496"/>
    </source>
</evidence>
<comment type="caution">
    <text evidence="7">The sequence shown here is derived from an EMBL/GenBank/DDBJ whole genome shotgun (WGS) entry which is preliminary data.</text>
</comment>
<name>A0ABW6T2C0_9ACTN</name>
<protein>
    <submittedName>
        <fullName evidence="7">ABC transporter substrate-binding protein</fullName>
    </submittedName>
</protein>
<dbReference type="Pfam" id="PF00496">
    <property type="entry name" value="SBP_bac_5"/>
    <property type="match status" value="1"/>
</dbReference>
<dbReference type="Gene3D" id="3.40.190.10">
    <property type="entry name" value="Periplasmic binding protein-like II"/>
    <property type="match status" value="1"/>
</dbReference>
<evidence type="ECO:0000256" key="5">
    <source>
        <dbReference type="SAM" id="SignalP"/>
    </source>
</evidence>
<keyword evidence="8" id="KW-1185">Reference proteome</keyword>
<keyword evidence="3" id="KW-0813">Transport</keyword>
<dbReference type="RefSeq" id="WP_387416766.1">
    <property type="nucleotide sequence ID" value="NZ_JBIASD010000032.1"/>
</dbReference>
<feature type="chain" id="PRO_5045105128" evidence="5">
    <location>
        <begin position="23"/>
        <end position="520"/>
    </location>
</feature>
<dbReference type="SUPFAM" id="SSF53850">
    <property type="entry name" value="Periplasmic binding protein-like II"/>
    <property type="match status" value="1"/>
</dbReference>
<reference evidence="7 8" key="1">
    <citation type="submission" date="2024-10" db="EMBL/GenBank/DDBJ databases">
        <title>The Natural Products Discovery Center: Release of the First 8490 Sequenced Strains for Exploring Actinobacteria Biosynthetic Diversity.</title>
        <authorList>
            <person name="Kalkreuter E."/>
            <person name="Kautsar S.A."/>
            <person name="Yang D."/>
            <person name="Bader C.D."/>
            <person name="Teijaro C.N."/>
            <person name="Fluegel L."/>
            <person name="Davis C.M."/>
            <person name="Simpson J.R."/>
            <person name="Lauterbach L."/>
            <person name="Steele A.D."/>
            <person name="Gui C."/>
            <person name="Meng S."/>
            <person name="Li G."/>
            <person name="Viehrig K."/>
            <person name="Ye F."/>
            <person name="Su P."/>
            <person name="Kiefer A.F."/>
            <person name="Nichols A."/>
            <person name="Cepeda A.J."/>
            <person name="Yan W."/>
            <person name="Fan B."/>
            <person name="Jiang Y."/>
            <person name="Adhikari A."/>
            <person name="Zheng C.-J."/>
            <person name="Schuster L."/>
            <person name="Cowan T.M."/>
            <person name="Smanski M.J."/>
            <person name="Chevrette M.G."/>
            <person name="De Carvalho L.P.S."/>
            <person name="Shen B."/>
        </authorList>
    </citation>
    <scope>NUCLEOTIDE SEQUENCE [LARGE SCALE GENOMIC DNA]</scope>
    <source>
        <strain evidence="7 8">NPDC002173</strain>
    </source>
</reference>
<evidence type="ECO:0000256" key="3">
    <source>
        <dbReference type="ARBA" id="ARBA00022448"/>
    </source>
</evidence>
<evidence type="ECO:0000256" key="4">
    <source>
        <dbReference type="ARBA" id="ARBA00022729"/>
    </source>
</evidence>
<evidence type="ECO:0000313" key="7">
    <source>
        <dbReference type="EMBL" id="MFF3670547.1"/>
    </source>
</evidence>
<dbReference type="InterPro" id="IPR023765">
    <property type="entry name" value="SBP_5_CS"/>
</dbReference>
<dbReference type="Proteomes" id="UP001602013">
    <property type="component" value="Unassembled WGS sequence"/>
</dbReference>
<dbReference type="PROSITE" id="PS01040">
    <property type="entry name" value="SBP_BACTERIAL_5"/>
    <property type="match status" value="1"/>
</dbReference>
<sequence>MTSPSIRAAAAALLLLSVTACAGSAQRGGGAGRDTLVWASGAAPNSLDIAHGFNGASTTIQMAVLDTMVTLDDRGVPAPALAASWTQPDPASYEFTLREGVKFTDGSALTADDAAYSLRRHLDPAVASQAASYFTTVKKVEAVGADKVRVTLNRPNPAFLAVAAVAWQVVPRKLAEAHPKDLGSPEVGTIGTGPFKVVKFSLTSGTVLERNDAYWGPKPALRRIEIKSITDAETLRMAVRSGEVDGTDGLNARDARKWTGLPGVTTFFYPSNNIAYLTMAVGAGPLKDVHVRWAIAHAVDRAALTNLMTAGHGGPATAMLPRPQLTAVYGDAVPAFPDQPLDLAAAKAELAKSAYPDGFTLSVPYATGGDSATVMQAVAADLAKIGIKIVLEPNPGDKYMARMMAHDRLGIQYVSLTYGTPDPIEVLPDMISRGAAEPQGFNFSGYGSADLDARLDTFASATGEARKTQLTGLLTEIAEQVPYVPLFYTDNAVALSDRFTATFGTWRFNYLTLVRPASGS</sequence>
<comment type="subcellular location">
    <subcellularLocation>
        <location evidence="1">Cell membrane</location>
        <topology evidence="1">Lipid-anchor</topology>
    </subcellularLocation>
</comment>
<proteinExistence type="inferred from homology"/>
<dbReference type="InterPro" id="IPR030678">
    <property type="entry name" value="Peptide/Ni-bd"/>
</dbReference>
<feature type="domain" description="Solute-binding protein family 5" evidence="6">
    <location>
        <begin position="77"/>
        <end position="427"/>
    </location>
</feature>
<comment type="similarity">
    <text evidence="2">Belongs to the bacterial solute-binding protein 5 family.</text>
</comment>
<evidence type="ECO:0000256" key="2">
    <source>
        <dbReference type="ARBA" id="ARBA00005695"/>
    </source>
</evidence>
<gene>
    <name evidence="7" type="ORF">ACFYXI_33665</name>
</gene>
<dbReference type="PANTHER" id="PTHR30290">
    <property type="entry name" value="PERIPLASMIC BINDING COMPONENT OF ABC TRANSPORTER"/>
    <property type="match status" value="1"/>
</dbReference>
<keyword evidence="4 5" id="KW-0732">Signal</keyword>
<dbReference type="PIRSF" id="PIRSF002741">
    <property type="entry name" value="MppA"/>
    <property type="match status" value="1"/>
</dbReference>
<dbReference type="PANTHER" id="PTHR30290:SF9">
    <property type="entry name" value="OLIGOPEPTIDE-BINDING PROTEIN APPA"/>
    <property type="match status" value="1"/>
</dbReference>
<dbReference type="Gene3D" id="3.10.105.10">
    <property type="entry name" value="Dipeptide-binding Protein, Domain 3"/>
    <property type="match status" value="1"/>
</dbReference>
<dbReference type="CDD" id="cd00995">
    <property type="entry name" value="PBP2_NikA_DppA_OppA_like"/>
    <property type="match status" value="1"/>
</dbReference>
<accession>A0ABW6T2C0</accession>
<feature type="signal peptide" evidence="5">
    <location>
        <begin position="1"/>
        <end position="22"/>
    </location>
</feature>
<dbReference type="Gene3D" id="3.90.76.10">
    <property type="entry name" value="Dipeptide-binding Protein, Domain 1"/>
    <property type="match status" value="1"/>
</dbReference>